<protein>
    <recommendedName>
        <fullName evidence="3">DUF2491 family protein</fullName>
    </recommendedName>
</protein>
<keyword evidence="2" id="KW-1185">Reference proteome</keyword>
<organism evidence="1 2">
    <name type="scientific">Candidatus Magnetominusculus xianensis</name>
    <dbReference type="NCBI Taxonomy" id="1748249"/>
    <lineage>
        <taxon>Bacteria</taxon>
        <taxon>Pseudomonadati</taxon>
        <taxon>Nitrospirota</taxon>
        <taxon>Nitrospiria</taxon>
        <taxon>Nitrospirales</taxon>
        <taxon>Nitrospiraceae</taxon>
        <taxon>Candidatus Magnetominusculus</taxon>
    </lineage>
</organism>
<proteinExistence type="predicted"/>
<name>A0ABR5SHC6_9BACT</name>
<evidence type="ECO:0000313" key="2">
    <source>
        <dbReference type="Proteomes" id="UP000060487"/>
    </source>
</evidence>
<evidence type="ECO:0000313" key="1">
    <source>
        <dbReference type="EMBL" id="KWT91090.1"/>
    </source>
</evidence>
<reference evidence="1 2" key="1">
    <citation type="submission" date="2015-11" db="EMBL/GenBank/DDBJ databases">
        <authorList>
            <person name="Lin W."/>
        </authorList>
    </citation>
    <scope>NUCLEOTIDE SEQUENCE [LARGE SCALE GENOMIC DNA]</scope>
    <source>
        <strain evidence="1 2">HCH-1</strain>
    </source>
</reference>
<dbReference type="EMBL" id="LNQR01000032">
    <property type="protein sequence ID" value="KWT91090.1"/>
    <property type="molecule type" value="Genomic_DNA"/>
</dbReference>
<sequence>MGALGIFKHIVEKQKEALSDLLEGKKQRVDLTIPLGLKINSIVKIDETKFILNEGKLKVPSPGAATHTVVAAGKYTIGPMSNYKLYLQSAMDKEDESVIQVVVENTEIVSLAYYRVIDEVFPADEDEWGVWLNYGTGLIGYKDFIIDGELTYQRTVGSHQQDYIEPMEYTETVALDPYGMTGMKIDGLSMRYAREVNKDMQEYIVVTMEKVKDEFGTVKEAGVTIMAGIELVEPELEIS</sequence>
<dbReference type="InterPro" id="IPR019621">
    <property type="entry name" value="DUF2491"/>
</dbReference>
<dbReference type="Pfam" id="PF10679">
    <property type="entry name" value="DUF2491"/>
    <property type="match status" value="1"/>
</dbReference>
<comment type="caution">
    <text evidence="1">The sequence shown here is derived from an EMBL/GenBank/DDBJ whole genome shotgun (WGS) entry which is preliminary data.</text>
</comment>
<gene>
    <name evidence="1" type="ORF">ASN18_0914</name>
</gene>
<dbReference type="RefSeq" id="WP_085051486.1">
    <property type="nucleotide sequence ID" value="NZ_LNQR01000032.1"/>
</dbReference>
<accession>A0ABR5SHC6</accession>
<dbReference type="Proteomes" id="UP000060487">
    <property type="component" value="Unassembled WGS sequence"/>
</dbReference>
<evidence type="ECO:0008006" key="3">
    <source>
        <dbReference type="Google" id="ProtNLM"/>
    </source>
</evidence>